<dbReference type="InterPro" id="IPR029058">
    <property type="entry name" value="AB_hydrolase_fold"/>
</dbReference>
<evidence type="ECO:0000313" key="3">
    <source>
        <dbReference type="Proteomes" id="UP000252387"/>
    </source>
</evidence>
<dbReference type="InterPro" id="IPR050266">
    <property type="entry name" value="AB_hydrolase_sf"/>
</dbReference>
<protein>
    <submittedName>
        <fullName evidence="2">Alpha/beta fold hydrolase</fullName>
    </submittedName>
</protein>
<dbReference type="Proteomes" id="UP000252387">
    <property type="component" value="Unassembled WGS sequence"/>
</dbReference>
<dbReference type="PANTHER" id="PTHR43798:SF29">
    <property type="entry name" value="AB HYDROLASE-1 DOMAIN-CONTAINING PROTEIN"/>
    <property type="match status" value="1"/>
</dbReference>
<keyword evidence="3" id="KW-1185">Reference proteome</keyword>
<comment type="caution">
    <text evidence="2">The sequence shown here is derived from an EMBL/GenBank/DDBJ whole genome shotgun (WGS) entry which is preliminary data.</text>
</comment>
<dbReference type="SUPFAM" id="SSF53474">
    <property type="entry name" value="alpha/beta-Hydrolases"/>
    <property type="match status" value="1"/>
</dbReference>
<sequence length="235" mass="25669">MTVTDHRQPLLLLPGFLCDEDLWRDQLAGLADVADGRVADLGHGDSIAALAQQVLATAPPRFALAGFSFGGYVAQEIARQASSRIERLALLDTSFHADTPERIAQRRAANRTVSLPGKFRGMTEQLLPSFVAPPRLHDAALAQRINAMTLRQGREVFIRQNAMLREDGEAVLRSLTCPVMVLCGRLDVLTPLALHEEMAALMPQAQLVVVEDSGHMSPMEQPAAVTRAMRTWLSA</sequence>
<feature type="domain" description="AB hydrolase-1" evidence="1">
    <location>
        <begin position="10"/>
        <end position="227"/>
    </location>
</feature>
<dbReference type="EMBL" id="QFWQ01000009">
    <property type="protein sequence ID" value="RCS28868.1"/>
    <property type="molecule type" value="Genomic_DNA"/>
</dbReference>
<organism evidence="2 3">
    <name type="scientific">Rhodanobacter denitrificans</name>
    <dbReference type="NCBI Taxonomy" id="666685"/>
    <lineage>
        <taxon>Bacteria</taxon>
        <taxon>Pseudomonadati</taxon>
        <taxon>Pseudomonadota</taxon>
        <taxon>Gammaproteobacteria</taxon>
        <taxon>Lysobacterales</taxon>
        <taxon>Rhodanobacteraceae</taxon>
        <taxon>Rhodanobacter</taxon>
    </lineage>
</organism>
<proteinExistence type="predicted"/>
<evidence type="ECO:0000259" key="1">
    <source>
        <dbReference type="Pfam" id="PF12697"/>
    </source>
</evidence>
<evidence type="ECO:0000313" key="2">
    <source>
        <dbReference type="EMBL" id="RCS28868.1"/>
    </source>
</evidence>
<dbReference type="GO" id="GO:0016787">
    <property type="term" value="F:hydrolase activity"/>
    <property type="evidence" value="ECO:0007669"/>
    <property type="project" value="UniProtKB-KW"/>
</dbReference>
<dbReference type="AlphaFoldDB" id="A0A368KCH8"/>
<reference evidence="2 3" key="1">
    <citation type="submission" date="2018-05" db="EMBL/GenBank/DDBJ databases">
        <title>Draft genome sequence of Rhodanobacter denitrificans Yn1 isolated from gold copper mine.</title>
        <authorList>
            <person name="Yang N."/>
            <person name="Mazhar H.S."/>
            <person name="Rensing C."/>
        </authorList>
    </citation>
    <scope>NUCLEOTIDE SEQUENCE [LARGE SCALE GENOMIC DNA]</scope>
    <source>
        <strain evidence="2 3">Yn1</strain>
    </source>
</reference>
<dbReference type="OrthoDB" id="2086224at2"/>
<dbReference type="PANTHER" id="PTHR43798">
    <property type="entry name" value="MONOACYLGLYCEROL LIPASE"/>
    <property type="match status" value="1"/>
</dbReference>
<accession>A0A368KCH8</accession>
<name>A0A368KCH8_9GAMM</name>
<dbReference type="Pfam" id="PF12697">
    <property type="entry name" value="Abhydrolase_6"/>
    <property type="match status" value="1"/>
</dbReference>
<dbReference type="InterPro" id="IPR000073">
    <property type="entry name" value="AB_hydrolase_1"/>
</dbReference>
<gene>
    <name evidence="2" type="ORF">DEO45_14295</name>
</gene>
<keyword evidence="2" id="KW-0378">Hydrolase</keyword>
<dbReference type="Gene3D" id="3.40.50.1820">
    <property type="entry name" value="alpha/beta hydrolase"/>
    <property type="match status" value="1"/>
</dbReference>